<dbReference type="Proteomes" id="UP001642464">
    <property type="component" value="Unassembled WGS sequence"/>
</dbReference>
<protein>
    <recommendedName>
        <fullName evidence="2">Ubiquitin-like domain-containing protein</fullName>
    </recommendedName>
</protein>
<feature type="domain" description="Ubiquitin-like" evidence="2">
    <location>
        <begin position="265"/>
        <end position="317"/>
    </location>
</feature>
<sequence length="367" mass="41247">MDLLDVDGDHIHFLIDPQGRLREYVNGKLELEHVQWLAYDAETATLEDEKGQIVLQEKDRVEKALGVHCLAMRAGVPWRKDPPVPAQRLAIVDTDGDQLEFIVNEDQKLQEYNNGELDLDQVTTMCFKFSDGSIRDDTGVFTLPPRECMQKVAALYSLAMQAGIRWTGDNPQQVSALPVGHEPSKALDIENCAGDWELECPLLWENLTPTDQPNRRFCKTCGENVYFCDTIEEVNAHAMERRCVAFEVREAVATEARVPETDDVVKLHVALLSGDELPELTVPKVATVNDVKEEIANLSGIPSGEQRLLLEGRELENTERAGAFCETSGTPDKAFLQLLRVLKPVREPTREPGKVKMGKRRKPGREY</sequence>
<dbReference type="InterPro" id="IPR029071">
    <property type="entry name" value="Ubiquitin-like_domsf"/>
</dbReference>
<organism evidence="3 4">
    <name type="scientific">Durusdinium trenchii</name>
    <dbReference type="NCBI Taxonomy" id="1381693"/>
    <lineage>
        <taxon>Eukaryota</taxon>
        <taxon>Sar</taxon>
        <taxon>Alveolata</taxon>
        <taxon>Dinophyceae</taxon>
        <taxon>Suessiales</taxon>
        <taxon>Symbiodiniaceae</taxon>
        <taxon>Durusdinium</taxon>
    </lineage>
</organism>
<proteinExistence type="predicted"/>
<dbReference type="EMBL" id="CAXAMM010039818">
    <property type="protein sequence ID" value="CAK9089225.1"/>
    <property type="molecule type" value="Genomic_DNA"/>
</dbReference>
<feature type="region of interest" description="Disordered" evidence="1">
    <location>
        <begin position="347"/>
        <end position="367"/>
    </location>
</feature>
<dbReference type="InterPro" id="IPR000626">
    <property type="entry name" value="Ubiquitin-like_dom"/>
</dbReference>
<dbReference type="CDD" id="cd17039">
    <property type="entry name" value="Ubl_ubiquitin_like"/>
    <property type="match status" value="1"/>
</dbReference>
<reference evidence="3 4" key="1">
    <citation type="submission" date="2024-02" db="EMBL/GenBank/DDBJ databases">
        <authorList>
            <person name="Chen Y."/>
            <person name="Shah S."/>
            <person name="Dougan E. K."/>
            <person name="Thang M."/>
            <person name="Chan C."/>
        </authorList>
    </citation>
    <scope>NUCLEOTIDE SEQUENCE [LARGE SCALE GENOMIC DNA]</scope>
</reference>
<evidence type="ECO:0000313" key="3">
    <source>
        <dbReference type="EMBL" id="CAK9089225.1"/>
    </source>
</evidence>
<evidence type="ECO:0000313" key="4">
    <source>
        <dbReference type="Proteomes" id="UP001642464"/>
    </source>
</evidence>
<dbReference type="PROSITE" id="PS50053">
    <property type="entry name" value="UBIQUITIN_2"/>
    <property type="match status" value="1"/>
</dbReference>
<evidence type="ECO:0000256" key="1">
    <source>
        <dbReference type="SAM" id="MobiDB-lite"/>
    </source>
</evidence>
<gene>
    <name evidence="3" type="ORF">SCF082_LOCUS42109</name>
</gene>
<dbReference type="Gene3D" id="3.10.20.90">
    <property type="entry name" value="Phosphatidylinositol 3-kinase Catalytic Subunit, Chain A, domain 1"/>
    <property type="match status" value="1"/>
</dbReference>
<keyword evidence="4" id="KW-1185">Reference proteome</keyword>
<dbReference type="SUPFAM" id="SSF54236">
    <property type="entry name" value="Ubiquitin-like"/>
    <property type="match status" value="1"/>
</dbReference>
<name>A0ABP0QMZ8_9DINO</name>
<accession>A0ABP0QMZ8</accession>
<comment type="caution">
    <text evidence="3">The sequence shown here is derived from an EMBL/GenBank/DDBJ whole genome shotgun (WGS) entry which is preliminary data.</text>
</comment>
<feature type="compositionally biased region" description="Basic residues" evidence="1">
    <location>
        <begin position="356"/>
        <end position="367"/>
    </location>
</feature>
<evidence type="ECO:0000259" key="2">
    <source>
        <dbReference type="PROSITE" id="PS50053"/>
    </source>
</evidence>
<dbReference type="Pfam" id="PF00240">
    <property type="entry name" value="ubiquitin"/>
    <property type="match status" value="1"/>
</dbReference>